<comment type="caution">
    <text evidence="5">The sequence shown here is derived from an EMBL/GenBank/DDBJ whole genome shotgun (WGS) entry which is preliminary data.</text>
</comment>
<dbReference type="Pfam" id="PF00196">
    <property type="entry name" value="GerE"/>
    <property type="match status" value="1"/>
</dbReference>
<dbReference type="SUPFAM" id="SSF55781">
    <property type="entry name" value="GAF domain-like"/>
    <property type="match status" value="1"/>
</dbReference>
<dbReference type="InterPro" id="IPR039420">
    <property type="entry name" value="WalR-like"/>
</dbReference>
<dbReference type="CDD" id="cd06170">
    <property type="entry name" value="LuxR_C_like"/>
    <property type="match status" value="1"/>
</dbReference>
<protein>
    <submittedName>
        <fullName evidence="6">LuxR C-terminal-related transcriptional regulator</fullName>
    </submittedName>
    <submittedName>
        <fullName evidence="5">Response regulator transcription factor</fullName>
    </submittedName>
</protein>
<dbReference type="Pfam" id="PF01590">
    <property type="entry name" value="GAF"/>
    <property type="match status" value="1"/>
</dbReference>
<accession>A0A942YCF4</accession>
<dbReference type="InterPro" id="IPR000792">
    <property type="entry name" value="Tscrpt_reg_LuxR_C"/>
</dbReference>
<dbReference type="InterPro" id="IPR036388">
    <property type="entry name" value="WH-like_DNA-bd_sf"/>
</dbReference>
<dbReference type="InterPro" id="IPR016032">
    <property type="entry name" value="Sig_transdc_resp-reg_C-effctor"/>
</dbReference>
<dbReference type="InterPro" id="IPR029016">
    <property type="entry name" value="GAF-like_dom_sf"/>
</dbReference>
<dbReference type="Gene3D" id="3.30.450.40">
    <property type="match status" value="1"/>
</dbReference>
<keyword evidence="1" id="KW-0805">Transcription regulation</keyword>
<dbReference type="GO" id="GO:0003677">
    <property type="term" value="F:DNA binding"/>
    <property type="evidence" value="ECO:0007669"/>
    <property type="project" value="UniProtKB-KW"/>
</dbReference>
<evidence type="ECO:0000313" key="6">
    <source>
        <dbReference type="EMBL" id="MCH6265653.1"/>
    </source>
</evidence>
<evidence type="ECO:0000256" key="2">
    <source>
        <dbReference type="ARBA" id="ARBA00023125"/>
    </source>
</evidence>
<dbReference type="EMBL" id="JAGYPE010000007">
    <property type="protein sequence ID" value="MBS4186787.1"/>
    <property type="molecule type" value="Genomic_DNA"/>
</dbReference>
<proteinExistence type="predicted"/>
<dbReference type="SMART" id="SM00421">
    <property type="entry name" value="HTH_LUXR"/>
    <property type="match status" value="1"/>
</dbReference>
<dbReference type="GO" id="GO:0045892">
    <property type="term" value="P:negative regulation of DNA-templated transcription"/>
    <property type="evidence" value="ECO:0007669"/>
    <property type="project" value="UniProtKB-ARBA"/>
</dbReference>
<dbReference type="RefSeq" id="WP_213146560.1">
    <property type="nucleotide sequence ID" value="NZ_JAGYPE020000011.1"/>
</dbReference>
<dbReference type="PROSITE" id="PS50043">
    <property type="entry name" value="HTH_LUXR_2"/>
    <property type="match status" value="1"/>
</dbReference>
<evidence type="ECO:0000313" key="7">
    <source>
        <dbReference type="Proteomes" id="UP000677265"/>
    </source>
</evidence>
<dbReference type="AlphaFoldDB" id="A0A942YCF4"/>
<dbReference type="InterPro" id="IPR003018">
    <property type="entry name" value="GAF"/>
</dbReference>
<evidence type="ECO:0000259" key="4">
    <source>
        <dbReference type="PROSITE" id="PS50043"/>
    </source>
</evidence>
<gene>
    <name evidence="6" type="ORF">KHB02_008910</name>
    <name evidence="5" type="ORF">KHB02_36060</name>
</gene>
<organism evidence="5">
    <name type="scientific">Neobacillus citreus</name>
    <dbReference type="NCBI Taxonomy" id="2833578"/>
    <lineage>
        <taxon>Bacteria</taxon>
        <taxon>Bacillati</taxon>
        <taxon>Bacillota</taxon>
        <taxon>Bacilli</taxon>
        <taxon>Bacillales</taxon>
        <taxon>Bacillaceae</taxon>
        <taxon>Neobacillus</taxon>
    </lineage>
</organism>
<dbReference type="PANTHER" id="PTHR43214:SF42">
    <property type="entry name" value="TRANSCRIPTIONAL REGULATORY PROTEIN DESR"/>
    <property type="match status" value="1"/>
</dbReference>
<feature type="domain" description="HTH luxR-type" evidence="4">
    <location>
        <begin position="432"/>
        <end position="497"/>
    </location>
</feature>
<keyword evidence="7" id="KW-1185">Reference proteome</keyword>
<dbReference type="PANTHER" id="PTHR43214">
    <property type="entry name" value="TWO-COMPONENT RESPONSE REGULATOR"/>
    <property type="match status" value="1"/>
</dbReference>
<evidence type="ECO:0000256" key="1">
    <source>
        <dbReference type="ARBA" id="ARBA00023015"/>
    </source>
</evidence>
<dbReference type="Gene3D" id="1.10.10.10">
    <property type="entry name" value="Winged helix-like DNA-binding domain superfamily/Winged helix DNA-binding domain"/>
    <property type="match status" value="1"/>
</dbReference>
<dbReference type="PRINTS" id="PR00038">
    <property type="entry name" value="HTHLUXR"/>
</dbReference>
<dbReference type="Proteomes" id="UP000677265">
    <property type="component" value="Unassembled WGS sequence"/>
</dbReference>
<dbReference type="EMBL" id="JAGYPE020000011">
    <property type="protein sequence ID" value="MCH6265653.1"/>
    <property type="molecule type" value="Genomic_DNA"/>
</dbReference>
<sequence length="500" mass="57383">MEEKVERLLLKGLSILYELSSPFLKEWKILMPSLKYRNQSLVDEIDVIIQFAIKDVFQNKSLNADSFILSLLAEWQKRFSSKYDEYEALSLVTTIENMFHKLLDRNPESSFLDHQAIQAFFIRILDQALLSQDMEYRNENSAKIIIETNVLPMKWVAIVKKDKEEYVIDSVVCSDENPVDGHLLEMCKSLKAREIGHLSIAIERLIGQNSGDSPLIQIPCLNDTLLICLENEKFQVKEQQIDFIREMYLHQLKLYHLESKIDWKNTSLLFLQHLLLSRSAGDAVNAITTGLVEYMPFERCALFLYNQYEEKGIGVSGHNVSTSSVQQIREEVFKLPLIKKYLNSLTHSQPLYFSNAAEVLPEKYIHEFKLRSLVVLPIFVPTKNKLIGIAILDQGEYSDFLVSNQTLTTLIKFGHYAGELLFSIWDEALQQFGSFDTLLTPREKDVLKLIAEGASISEAAKELHLSSYTVRDYVSVIIQKLEAKNRTDAAVKAIKMKLIS</sequence>
<reference evidence="5" key="1">
    <citation type="submission" date="2021-05" db="EMBL/GenBank/DDBJ databases">
        <title>Novel Bacillus species.</title>
        <authorList>
            <person name="Liu G."/>
        </authorList>
    </citation>
    <scope>NUCLEOTIDE SEQUENCE</scope>
    <source>
        <strain evidence="5 7">FJAT-50051</strain>
    </source>
</reference>
<dbReference type="SUPFAM" id="SSF46894">
    <property type="entry name" value="C-terminal effector domain of the bipartite response regulators"/>
    <property type="match status" value="1"/>
</dbReference>
<keyword evidence="3" id="KW-0804">Transcription</keyword>
<keyword evidence="2" id="KW-0238">DNA-binding</keyword>
<name>A0A942YCF4_9BACI</name>
<evidence type="ECO:0000256" key="3">
    <source>
        <dbReference type="ARBA" id="ARBA00023163"/>
    </source>
</evidence>
<evidence type="ECO:0000313" key="5">
    <source>
        <dbReference type="EMBL" id="MBS4186787.1"/>
    </source>
</evidence>